<dbReference type="Pfam" id="PF20514">
    <property type="entry name" value="WHD_ROXA"/>
    <property type="match status" value="1"/>
</dbReference>
<feature type="domain" description="JmjC" evidence="6">
    <location>
        <begin position="91"/>
        <end position="218"/>
    </location>
</feature>
<keyword evidence="5" id="KW-0408">Iron</keyword>
<dbReference type="SUPFAM" id="SSF51197">
    <property type="entry name" value="Clavaminate synthase-like"/>
    <property type="match status" value="1"/>
</dbReference>
<dbReference type="AlphaFoldDB" id="A0A2S9VCU2"/>
<comment type="caution">
    <text evidence="7">The sequence shown here is derived from an EMBL/GenBank/DDBJ whole genome shotgun (WGS) entry which is preliminary data.</text>
</comment>
<evidence type="ECO:0000256" key="5">
    <source>
        <dbReference type="ARBA" id="ARBA00023004"/>
    </source>
</evidence>
<sequence length="371" mass="41614">MITVLNLDIAAFLQTYWQKKPCVIRNALPDFTDFIDEHELAGLAMEPELDSRVISKQAEQWSVQQGPFEDFSACQGQWTLLVQGVDRFCDDASELMQKFNFIPNWRVDDLMISFAVPGAGVGPHVDQYDVFLLQGKGSRRWRVGSPEGLTSTQPVKGLCQVDDFTPVIDCELQPGDVLYIPPGWPHDGITLSDSLTYSIGFRAPDQAQLGNYLAEHLQTQSTGTKRYTDPELVLSDSPAEVSRKEVDALKDLLHQAIDDDSFSQNLLAMLSEQGIEPEINEPVDSQSLQEHLESGATLVKLPGCRPLLNRQFPDCLFINGEVIKFSPENYPLMCQLMSKADIDRTDMAPAPDKLDIFYTFTTLVNMGYWEL</sequence>
<dbReference type="GO" id="GO:0046872">
    <property type="term" value="F:metal ion binding"/>
    <property type="evidence" value="ECO:0007669"/>
    <property type="project" value="UniProtKB-KW"/>
</dbReference>
<dbReference type="EMBL" id="PVNP01000053">
    <property type="protein sequence ID" value="PRO74273.1"/>
    <property type="molecule type" value="Genomic_DNA"/>
</dbReference>
<dbReference type="Gene3D" id="2.60.120.650">
    <property type="entry name" value="Cupin"/>
    <property type="match status" value="1"/>
</dbReference>
<organism evidence="7 8">
    <name type="scientific">Alteromonas alba</name>
    <dbReference type="NCBI Taxonomy" id="2079529"/>
    <lineage>
        <taxon>Bacteria</taxon>
        <taxon>Pseudomonadati</taxon>
        <taxon>Pseudomonadota</taxon>
        <taxon>Gammaproteobacteria</taxon>
        <taxon>Alteromonadales</taxon>
        <taxon>Alteromonadaceae</taxon>
        <taxon>Alteromonas/Salinimonas group</taxon>
        <taxon>Alteromonas</taxon>
    </lineage>
</organism>
<dbReference type="OrthoDB" id="9764016at2"/>
<dbReference type="InterPro" id="IPR039994">
    <property type="entry name" value="NO66-like"/>
</dbReference>
<comment type="cofactor">
    <cofactor evidence="1">
        <name>Fe(2+)</name>
        <dbReference type="ChEBI" id="CHEBI:29033"/>
    </cofactor>
</comment>
<dbReference type="InterPro" id="IPR046799">
    <property type="entry name" value="ROXA-like_wH"/>
</dbReference>
<dbReference type="SMART" id="SM00558">
    <property type="entry name" value="JmjC"/>
    <property type="match status" value="1"/>
</dbReference>
<keyword evidence="8" id="KW-1185">Reference proteome</keyword>
<evidence type="ECO:0000313" key="8">
    <source>
        <dbReference type="Proteomes" id="UP000238949"/>
    </source>
</evidence>
<evidence type="ECO:0000259" key="6">
    <source>
        <dbReference type="PROSITE" id="PS51184"/>
    </source>
</evidence>
<evidence type="ECO:0000256" key="4">
    <source>
        <dbReference type="ARBA" id="ARBA00023002"/>
    </source>
</evidence>
<evidence type="ECO:0000256" key="1">
    <source>
        <dbReference type="ARBA" id="ARBA00001954"/>
    </source>
</evidence>
<keyword evidence="3" id="KW-0223">Dioxygenase</keyword>
<reference evidence="8" key="1">
    <citation type="journal article" date="2020" name="Int. J. Syst. Evol. Microbiol.">
        <title>Alteromonas alba sp. nov., a marine bacterium isolated from the seawater of the West Pacific Ocean.</title>
        <authorList>
            <person name="Sun C."/>
            <person name="Wu Y.-H."/>
            <person name="Xamxidin M."/>
            <person name="Cheng H."/>
            <person name="Xu X.-W."/>
        </authorList>
    </citation>
    <scope>NUCLEOTIDE SEQUENCE [LARGE SCALE GENOMIC DNA]</scope>
    <source>
        <strain evidence="8">190</strain>
    </source>
</reference>
<keyword evidence="4" id="KW-0560">Oxidoreductase</keyword>
<gene>
    <name evidence="7" type="ORF">C6Y40_07005</name>
</gene>
<evidence type="ECO:0000256" key="3">
    <source>
        <dbReference type="ARBA" id="ARBA00022964"/>
    </source>
</evidence>
<dbReference type="InterPro" id="IPR003347">
    <property type="entry name" value="JmjC_dom"/>
</dbReference>
<proteinExistence type="predicted"/>
<keyword evidence="2" id="KW-0479">Metal-binding</keyword>
<dbReference type="PROSITE" id="PS51184">
    <property type="entry name" value="JMJC"/>
    <property type="match status" value="1"/>
</dbReference>
<evidence type="ECO:0000256" key="2">
    <source>
        <dbReference type="ARBA" id="ARBA00022723"/>
    </source>
</evidence>
<protein>
    <recommendedName>
        <fullName evidence="6">JmjC domain-containing protein</fullName>
    </recommendedName>
</protein>
<accession>A0A2S9VCU2</accession>
<dbReference type="PANTHER" id="PTHR13096">
    <property type="entry name" value="MINA53 MYC INDUCED NUCLEAR ANTIGEN"/>
    <property type="match status" value="1"/>
</dbReference>
<evidence type="ECO:0000313" key="7">
    <source>
        <dbReference type="EMBL" id="PRO74273.1"/>
    </source>
</evidence>
<dbReference type="Proteomes" id="UP000238949">
    <property type="component" value="Unassembled WGS sequence"/>
</dbReference>
<name>A0A2S9VCU2_9ALTE</name>
<dbReference type="GO" id="GO:0016706">
    <property type="term" value="F:2-oxoglutarate-dependent dioxygenase activity"/>
    <property type="evidence" value="ECO:0007669"/>
    <property type="project" value="TreeGrafter"/>
</dbReference>
<dbReference type="RefSeq" id="WP_105933979.1">
    <property type="nucleotide sequence ID" value="NZ_PVNP01000053.1"/>
</dbReference>
<dbReference type="Pfam" id="PF08007">
    <property type="entry name" value="JmjC_2"/>
    <property type="match status" value="1"/>
</dbReference>
<dbReference type="PANTHER" id="PTHR13096:SF8">
    <property type="entry name" value="RIBOSOMAL OXYGENASE 1"/>
    <property type="match status" value="1"/>
</dbReference>
<dbReference type="Gene3D" id="3.40.366.30">
    <property type="entry name" value="50S ribosomal protein L16 arginine hydroxylase, Chain A, Domain 2"/>
    <property type="match status" value="1"/>
</dbReference>